<accession>A0A8H5B635</accession>
<name>A0A8H5B635_9AGAR</name>
<evidence type="ECO:0000313" key="2">
    <source>
        <dbReference type="EMBL" id="KAF5316921.1"/>
    </source>
</evidence>
<keyword evidence="3" id="KW-1185">Reference proteome</keyword>
<keyword evidence="1" id="KW-0472">Membrane</keyword>
<evidence type="ECO:0000313" key="3">
    <source>
        <dbReference type="Proteomes" id="UP000541558"/>
    </source>
</evidence>
<evidence type="ECO:0000256" key="1">
    <source>
        <dbReference type="SAM" id="Phobius"/>
    </source>
</evidence>
<proteinExistence type="predicted"/>
<dbReference type="OrthoDB" id="10438480at2759"/>
<keyword evidence="1" id="KW-0812">Transmembrane</keyword>
<sequence length="106" mass="10719">MSDKAAPLPKTPRPGSPKGLLILAGIQTLLLIGILGALAAIASKMNSVSTPMNVQIAQPTGNRYVTVAMSPSQTLNVHAGTALPVTVVSTVTIRPAFGSTQTVTAG</sequence>
<reference evidence="2 3" key="1">
    <citation type="journal article" date="2020" name="ISME J.">
        <title>Uncovering the hidden diversity of litter-decomposition mechanisms in mushroom-forming fungi.</title>
        <authorList>
            <person name="Floudas D."/>
            <person name="Bentzer J."/>
            <person name="Ahren D."/>
            <person name="Johansson T."/>
            <person name="Persson P."/>
            <person name="Tunlid A."/>
        </authorList>
    </citation>
    <scope>NUCLEOTIDE SEQUENCE [LARGE SCALE GENOMIC DNA]</scope>
    <source>
        <strain evidence="2 3">CBS 175.51</strain>
    </source>
</reference>
<dbReference type="EMBL" id="JAACJK010000219">
    <property type="protein sequence ID" value="KAF5316921.1"/>
    <property type="molecule type" value="Genomic_DNA"/>
</dbReference>
<comment type="caution">
    <text evidence="2">The sequence shown here is derived from an EMBL/GenBank/DDBJ whole genome shotgun (WGS) entry which is preliminary data.</text>
</comment>
<protein>
    <submittedName>
        <fullName evidence="2">Uncharacterized protein</fullName>
    </submittedName>
</protein>
<dbReference type="AlphaFoldDB" id="A0A8H5B635"/>
<feature type="transmembrane region" description="Helical" evidence="1">
    <location>
        <begin position="20"/>
        <end position="42"/>
    </location>
</feature>
<organism evidence="2 3">
    <name type="scientific">Ephemerocybe angulata</name>
    <dbReference type="NCBI Taxonomy" id="980116"/>
    <lineage>
        <taxon>Eukaryota</taxon>
        <taxon>Fungi</taxon>
        <taxon>Dikarya</taxon>
        <taxon>Basidiomycota</taxon>
        <taxon>Agaricomycotina</taxon>
        <taxon>Agaricomycetes</taxon>
        <taxon>Agaricomycetidae</taxon>
        <taxon>Agaricales</taxon>
        <taxon>Agaricineae</taxon>
        <taxon>Psathyrellaceae</taxon>
        <taxon>Ephemerocybe</taxon>
    </lineage>
</organism>
<gene>
    <name evidence="2" type="ORF">D9611_003890</name>
</gene>
<keyword evidence="1" id="KW-1133">Transmembrane helix</keyword>
<dbReference type="Proteomes" id="UP000541558">
    <property type="component" value="Unassembled WGS sequence"/>
</dbReference>